<protein>
    <recommendedName>
        <fullName evidence="1">Anticodon-binding domain-containing protein</fullName>
    </recommendedName>
</protein>
<name>A0AAE0T1V2_9BIVA</name>
<organism evidence="2 3">
    <name type="scientific">Potamilus streckersoni</name>
    <dbReference type="NCBI Taxonomy" id="2493646"/>
    <lineage>
        <taxon>Eukaryota</taxon>
        <taxon>Metazoa</taxon>
        <taxon>Spiralia</taxon>
        <taxon>Lophotrochozoa</taxon>
        <taxon>Mollusca</taxon>
        <taxon>Bivalvia</taxon>
        <taxon>Autobranchia</taxon>
        <taxon>Heteroconchia</taxon>
        <taxon>Palaeoheterodonta</taxon>
        <taxon>Unionida</taxon>
        <taxon>Unionoidea</taxon>
        <taxon>Unionidae</taxon>
        <taxon>Ambleminae</taxon>
        <taxon>Lampsilini</taxon>
        <taxon>Potamilus</taxon>
    </lineage>
</organism>
<dbReference type="Proteomes" id="UP001195483">
    <property type="component" value="Unassembled WGS sequence"/>
</dbReference>
<reference evidence="2" key="1">
    <citation type="journal article" date="2021" name="Genome Biol. Evol.">
        <title>A High-Quality Reference Genome for a Parasitic Bivalve with Doubly Uniparental Inheritance (Bivalvia: Unionida).</title>
        <authorList>
            <person name="Smith C.H."/>
        </authorList>
    </citation>
    <scope>NUCLEOTIDE SEQUENCE</scope>
    <source>
        <strain evidence="2">CHS0354</strain>
    </source>
</reference>
<reference evidence="2" key="3">
    <citation type="submission" date="2023-05" db="EMBL/GenBank/DDBJ databases">
        <authorList>
            <person name="Smith C.H."/>
        </authorList>
    </citation>
    <scope>NUCLEOTIDE SEQUENCE</scope>
    <source>
        <strain evidence="2">CHS0354</strain>
        <tissue evidence="2">Mantle</tissue>
    </source>
</reference>
<evidence type="ECO:0000259" key="1">
    <source>
        <dbReference type="Pfam" id="PF03129"/>
    </source>
</evidence>
<gene>
    <name evidence="2" type="ORF">CHS0354_041772</name>
</gene>
<dbReference type="GO" id="GO:0005739">
    <property type="term" value="C:mitochondrion"/>
    <property type="evidence" value="ECO:0007669"/>
    <property type="project" value="TreeGrafter"/>
</dbReference>
<dbReference type="PANTHER" id="PTHR10745:SF8">
    <property type="entry name" value="DNA POLYMERASE SUBUNIT GAMMA-2, MITOCHONDRIAL"/>
    <property type="match status" value="1"/>
</dbReference>
<dbReference type="EMBL" id="JAEAOA010002350">
    <property type="protein sequence ID" value="KAK3601849.1"/>
    <property type="molecule type" value="Genomic_DNA"/>
</dbReference>
<dbReference type="InterPro" id="IPR027031">
    <property type="entry name" value="Gly-tRNA_synthase/POLG2"/>
</dbReference>
<accession>A0AAE0T1V2</accession>
<evidence type="ECO:0000313" key="2">
    <source>
        <dbReference type="EMBL" id="KAK3601849.1"/>
    </source>
</evidence>
<dbReference type="InterPro" id="IPR045864">
    <property type="entry name" value="aa-tRNA-synth_II/BPL/LPL"/>
</dbReference>
<dbReference type="SUPFAM" id="SSF52954">
    <property type="entry name" value="Class II aaRS ABD-related"/>
    <property type="match status" value="1"/>
</dbReference>
<dbReference type="SUPFAM" id="SSF55681">
    <property type="entry name" value="Class II aaRS and biotin synthetases"/>
    <property type="match status" value="1"/>
</dbReference>
<dbReference type="AlphaFoldDB" id="A0AAE0T1V2"/>
<comment type="caution">
    <text evidence="2">The sequence shown here is derived from an EMBL/GenBank/DDBJ whole genome shotgun (WGS) entry which is preliminary data.</text>
</comment>
<dbReference type="GO" id="GO:0006264">
    <property type="term" value="P:mitochondrial DNA replication"/>
    <property type="evidence" value="ECO:0007669"/>
    <property type="project" value="TreeGrafter"/>
</dbReference>
<dbReference type="Gene3D" id="3.40.50.800">
    <property type="entry name" value="Anticodon-binding domain"/>
    <property type="match status" value="1"/>
</dbReference>
<sequence>MAATGSKLERLSQLLAARGFVARMFNDGDRKGSYRFGPAGVLLKHNIYNSWWHWMVSTQESSFPVEETRCWSPQANENMNNGFSFFLEVSEINNKRLPFSLIHVCKLTTTTQPLEEKLLIDSSSLMQMTLLHACTPSSSSRAFDHWMRYRLSWWKKFAVNPSHFTVEREVNGTESGSKILYQFPWGQETIETIINKGDNPFKAGNEEQSKEYQFKFERKLVLPHLIECSTTLETSMMAILTDAYMEKGVNGKKESPVHRVMLQLHPALAPYKIATATSGSKTRELQEVASHIAKEFHTEGVQVLHTQEVKPLEKHYARNDELGIPYTVIVNDTTLDSGLVGVRDRDTAVKEQVPVSKLSDIVKRNSQSTL</sequence>
<dbReference type="PANTHER" id="PTHR10745">
    <property type="entry name" value="GLYCYL-TRNA SYNTHETASE/DNA POLYMERASE SUBUNIT GAMMA-2"/>
    <property type="match status" value="1"/>
</dbReference>
<evidence type="ECO:0000313" key="3">
    <source>
        <dbReference type="Proteomes" id="UP001195483"/>
    </source>
</evidence>
<feature type="domain" description="Anticodon-binding" evidence="1">
    <location>
        <begin position="279"/>
        <end position="364"/>
    </location>
</feature>
<proteinExistence type="predicted"/>
<dbReference type="InterPro" id="IPR036621">
    <property type="entry name" value="Anticodon-bd_dom_sf"/>
</dbReference>
<dbReference type="InterPro" id="IPR004154">
    <property type="entry name" value="Anticodon-bd"/>
</dbReference>
<dbReference type="Pfam" id="PF03129">
    <property type="entry name" value="HGTP_anticodon"/>
    <property type="match status" value="1"/>
</dbReference>
<dbReference type="Gene3D" id="3.30.930.10">
    <property type="entry name" value="Bira Bifunctional Protein, Domain 2"/>
    <property type="match status" value="1"/>
</dbReference>
<keyword evidence="3" id="KW-1185">Reference proteome</keyword>
<reference evidence="2" key="2">
    <citation type="journal article" date="2021" name="Genome Biol. Evol.">
        <title>Developing a high-quality reference genome for a parasitic bivalve with doubly uniparental inheritance (Bivalvia: Unionida).</title>
        <authorList>
            <person name="Smith C.H."/>
        </authorList>
    </citation>
    <scope>NUCLEOTIDE SEQUENCE</scope>
    <source>
        <strain evidence="2">CHS0354</strain>
        <tissue evidence="2">Mantle</tissue>
    </source>
</reference>